<dbReference type="InterPro" id="IPR004907">
    <property type="entry name" value="ATPase_V1-cplx_csu"/>
</dbReference>
<dbReference type="PANTHER" id="PTHR10137:SF0">
    <property type="entry name" value="V-TYPE PROTON ATPASE SUBUNIT C"/>
    <property type="match status" value="1"/>
</dbReference>
<dbReference type="GO" id="GO:0000221">
    <property type="term" value="C:vacuolar proton-transporting V-type ATPase, V1 domain"/>
    <property type="evidence" value="ECO:0007669"/>
    <property type="project" value="TreeGrafter"/>
</dbReference>
<name>A0A6A5ADI6_APHAT</name>
<dbReference type="VEuPathDB" id="FungiDB:H257_02220"/>
<evidence type="ECO:0000256" key="3">
    <source>
        <dbReference type="ARBA" id="ARBA00022781"/>
    </source>
</evidence>
<dbReference type="Proteomes" id="UP000469452">
    <property type="component" value="Unassembled WGS sequence"/>
</dbReference>
<keyword evidence="4 5" id="KW-0406">Ion transport</keyword>
<comment type="caution">
    <text evidence="7">The sequence shown here is derived from an EMBL/GenBank/DDBJ whole genome shotgun (WGS) entry which is preliminary data.</text>
</comment>
<keyword evidence="2 5" id="KW-0813">Transport</keyword>
<evidence type="ECO:0000256" key="1">
    <source>
        <dbReference type="ARBA" id="ARBA00006138"/>
    </source>
</evidence>
<keyword evidence="6" id="KW-0175">Coiled coil</keyword>
<dbReference type="Pfam" id="PF03223">
    <property type="entry name" value="V-ATPase_C"/>
    <property type="match status" value="1"/>
</dbReference>
<feature type="coiled-coil region" evidence="6">
    <location>
        <begin position="145"/>
        <end position="172"/>
    </location>
</feature>
<dbReference type="CDD" id="cd14785">
    <property type="entry name" value="V-ATPase_C"/>
    <property type="match status" value="1"/>
</dbReference>
<accession>A0A6A5ADI6</accession>
<comment type="function">
    <text evidence="5">Subunit of the V1 complex of vacuolar(H+)-ATPase (V-ATPase), a multisubunit enzyme composed of a peripheral complex (V1) that hydrolyzes ATP and a membrane integral complex (V0) that translocates protons. V-ATPase is responsible for acidifying and maintaining the pH of intracellular compartments and in some cell types, is targeted to the plasma membrane, where it is responsible for acidifying the extracellular environment. Subunit C is necessary for the assembly of the catalytic sector of the enzyme and is likely to have a specific function in its catalytic activity.</text>
</comment>
<dbReference type="GO" id="GO:0046961">
    <property type="term" value="F:proton-transporting ATPase activity, rotational mechanism"/>
    <property type="evidence" value="ECO:0007669"/>
    <property type="project" value="InterPro"/>
</dbReference>
<dbReference type="PANTHER" id="PTHR10137">
    <property type="entry name" value="V-TYPE PROTON ATPASE SUBUNIT C"/>
    <property type="match status" value="1"/>
</dbReference>
<dbReference type="Gene3D" id="1.20.1460.10">
    <property type="entry name" value="subunit c (vma5p) of the yeast v-atpase, domain 2"/>
    <property type="match status" value="2"/>
</dbReference>
<comment type="subunit">
    <text evidence="5">V-ATPase is a heteromultimeric enzyme composed of a peripheral catalytic V1 complex (components A to H) attached to an integral membrane V0 proton pore complex.</text>
</comment>
<evidence type="ECO:0000256" key="6">
    <source>
        <dbReference type="SAM" id="Coils"/>
    </source>
</evidence>
<dbReference type="SUPFAM" id="SSF118203">
    <property type="entry name" value="Vacuolar ATP synthase subunit C"/>
    <property type="match status" value="1"/>
</dbReference>
<reference evidence="7 8" key="1">
    <citation type="submission" date="2019-06" db="EMBL/GenBank/DDBJ databases">
        <title>Genomics analysis of Aphanomyces spp. identifies a new class of oomycete effector associated with host adaptation.</title>
        <authorList>
            <person name="Gaulin E."/>
        </authorList>
    </citation>
    <scope>NUCLEOTIDE SEQUENCE [LARGE SCALE GENOMIC DNA]</scope>
    <source>
        <strain evidence="7 8">E</strain>
    </source>
</reference>
<keyword evidence="3 5" id="KW-0375">Hydrogen ion transport</keyword>
<organism evidence="7 8">
    <name type="scientific">Aphanomyces astaci</name>
    <name type="common">Crayfish plague agent</name>
    <dbReference type="NCBI Taxonomy" id="112090"/>
    <lineage>
        <taxon>Eukaryota</taxon>
        <taxon>Sar</taxon>
        <taxon>Stramenopiles</taxon>
        <taxon>Oomycota</taxon>
        <taxon>Saprolegniomycetes</taxon>
        <taxon>Saprolegniales</taxon>
        <taxon>Verrucalvaceae</taxon>
        <taxon>Aphanomyces</taxon>
    </lineage>
</organism>
<comment type="similarity">
    <text evidence="1 5">Belongs to the V-ATPase C subunit family.</text>
</comment>
<dbReference type="EMBL" id="VJMI01001830">
    <property type="protein sequence ID" value="KAF0775298.1"/>
    <property type="molecule type" value="Genomic_DNA"/>
</dbReference>
<evidence type="ECO:0000313" key="7">
    <source>
        <dbReference type="EMBL" id="KAF0775298.1"/>
    </source>
</evidence>
<sequence length="431" mass="48547">MTTPNPPLTGDNKKASFLMSYWVVAVPNEGNKSSDATFNELKAETASSKNDFADLYRLDLPSDLLVGTLDSLMTLGEDMHRVDLVVEGAVRKIERQFHDLNKGGEALTVDGVPVERYLHHFSWDEAKHPHRRPLSEIVSIIQSSVGKIEEELKQLSTRYTEKKQQLALHQKKKGGNLLVTNLADILTPDIVKTSDFVNTEYLQTLVVVVPKSQEAVWLQEYTSIGDDIAEFGPKHSRGNVKGSPVVPHSSRKLLEEGDACLYTVTILKGQYQSGSYDQDDNFEPGTLLDYVEKFKLAAREKRFMARDFTFDPTSHATNETLVAELEVEVNRLYSGLLRWCKAHFGETFIAWMHVKAVRVFVESVLRYGLPVNFVAMLFKPKAGRDKKLRQALDKRYEHLQPPQFAAVDDSAAAAAVEYFPYVSNSFTPLSF</sequence>
<evidence type="ECO:0000256" key="4">
    <source>
        <dbReference type="ARBA" id="ARBA00023065"/>
    </source>
</evidence>
<gene>
    <name evidence="7" type="ORF">AaE_001002</name>
</gene>
<dbReference type="InterPro" id="IPR036132">
    <property type="entry name" value="Vac_ATP_synth_c_sf"/>
</dbReference>
<evidence type="ECO:0000256" key="2">
    <source>
        <dbReference type="ARBA" id="ARBA00022448"/>
    </source>
</evidence>
<protein>
    <recommendedName>
        <fullName evidence="5">V-type proton ATPase subunit C</fullName>
    </recommendedName>
</protein>
<evidence type="ECO:0000256" key="5">
    <source>
        <dbReference type="RuleBase" id="RU364010"/>
    </source>
</evidence>
<proteinExistence type="inferred from homology"/>
<evidence type="ECO:0000313" key="8">
    <source>
        <dbReference type="Proteomes" id="UP000469452"/>
    </source>
</evidence>
<dbReference type="AlphaFoldDB" id="A0A6A5ADI6"/>